<feature type="domain" description="DNA circulation N-terminal" evidence="1">
    <location>
        <begin position="18"/>
        <end position="77"/>
    </location>
</feature>
<dbReference type="Pfam" id="PF07157">
    <property type="entry name" value="DNA_circ_N"/>
    <property type="match status" value="1"/>
</dbReference>
<dbReference type="InterPro" id="IPR009826">
    <property type="entry name" value="DNA_circ_N"/>
</dbReference>
<sequence>MSLEIAGVVVDKLVSIDIREGARFVRHAVPGQEGDATQALGRPSVQILLRGIFYGDTAADDMKTLRDHLLSREPVDFLCEITGQGYFSQVLVERLDVGQRAGRLDEFDFECALCEYVPPPPPPASSPFGDLDAGLLTEAAGAMDDMQSALAAVSSLGDLLSGASDFGNPTTRLPGMLDSFSGATGNAAGTLSAIGGLL</sequence>
<name>A0ABW7HGS2_9BURK</name>
<keyword evidence="3" id="KW-1185">Reference proteome</keyword>
<dbReference type="RefSeq" id="WP_394415305.1">
    <property type="nucleotide sequence ID" value="NZ_JBIGIC010000011.1"/>
</dbReference>
<dbReference type="Proteomes" id="UP001606134">
    <property type="component" value="Unassembled WGS sequence"/>
</dbReference>
<evidence type="ECO:0000313" key="2">
    <source>
        <dbReference type="EMBL" id="MFG6489110.1"/>
    </source>
</evidence>
<gene>
    <name evidence="2" type="ORF">ACG04R_20660</name>
</gene>
<reference evidence="2 3" key="1">
    <citation type="submission" date="2024-08" db="EMBL/GenBank/DDBJ databases">
        <authorList>
            <person name="Lu H."/>
        </authorList>
    </citation>
    <scope>NUCLEOTIDE SEQUENCE [LARGE SCALE GENOMIC DNA]</scope>
    <source>
        <strain evidence="2 3">BYS78W</strain>
    </source>
</reference>
<organism evidence="2 3">
    <name type="scientific">Pelomonas candidula</name>
    <dbReference type="NCBI Taxonomy" id="3299025"/>
    <lineage>
        <taxon>Bacteria</taxon>
        <taxon>Pseudomonadati</taxon>
        <taxon>Pseudomonadota</taxon>
        <taxon>Betaproteobacteria</taxon>
        <taxon>Burkholderiales</taxon>
        <taxon>Sphaerotilaceae</taxon>
        <taxon>Roseateles</taxon>
    </lineage>
</organism>
<protein>
    <submittedName>
        <fullName evidence="2">DNA circularization N-terminal domain-containing protein</fullName>
    </submittedName>
</protein>
<evidence type="ECO:0000259" key="1">
    <source>
        <dbReference type="Pfam" id="PF07157"/>
    </source>
</evidence>
<evidence type="ECO:0000313" key="3">
    <source>
        <dbReference type="Proteomes" id="UP001606134"/>
    </source>
</evidence>
<accession>A0ABW7HGS2</accession>
<comment type="caution">
    <text evidence="2">The sequence shown here is derived from an EMBL/GenBank/DDBJ whole genome shotgun (WGS) entry which is preliminary data.</text>
</comment>
<proteinExistence type="predicted"/>
<dbReference type="EMBL" id="JBIGIC010000011">
    <property type="protein sequence ID" value="MFG6489110.1"/>
    <property type="molecule type" value="Genomic_DNA"/>
</dbReference>